<protein>
    <submittedName>
        <fullName evidence="1">D-glycero-beta-D-manno-heptose-1,7-bisphosphate 7-phosphatase</fullName>
    </submittedName>
</protein>
<dbReference type="Proteomes" id="UP000229805">
    <property type="component" value="Unassembled WGS sequence"/>
</dbReference>
<dbReference type="EMBL" id="PFOG01000009">
    <property type="protein sequence ID" value="PIZ72542.1"/>
    <property type="molecule type" value="Genomic_DNA"/>
</dbReference>
<feature type="non-terminal residue" evidence="1">
    <location>
        <position position="1"/>
    </location>
</feature>
<dbReference type="GO" id="GO:0005975">
    <property type="term" value="P:carbohydrate metabolic process"/>
    <property type="evidence" value="ECO:0007669"/>
    <property type="project" value="InterPro"/>
</dbReference>
<proteinExistence type="predicted"/>
<comment type="caution">
    <text evidence="1">The sequence shown here is derived from an EMBL/GenBank/DDBJ whole genome shotgun (WGS) entry which is preliminary data.</text>
</comment>
<dbReference type="Gene3D" id="3.40.50.1000">
    <property type="entry name" value="HAD superfamily/HAD-like"/>
    <property type="match status" value="1"/>
</dbReference>
<dbReference type="InterPro" id="IPR004446">
    <property type="entry name" value="Heptose_bisP_phosphatase"/>
</dbReference>
<dbReference type="SUPFAM" id="SSF56784">
    <property type="entry name" value="HAD-like"/>
    <property type="match status" value="1"/>
</dbReference>
<evidence type="ECO:0000313" key="1">
    <source>
        <dbReference type="EMBL" id="PIZ72542.1"/>
    </source>
</evidence>
<dbReference type="InterPro" id="IPR023214">
    <property type="entry name" value="HAD_sf"/>
</dbReference>
<dbReference type="Pfam" id="PF13242">
    <property type="entry name" value="Hydrolase_like"/>
    <property type="match status" value="1"/>
</dbReference>
<dbReference type="PANTHER" id="PTHR42891">
    <property type="entry name" value="D-GLYCERO-BETA-D-MANNO-HEPTOSE-1,7-BISPHOSPHATE 7-PHOSPHATASE"/>
    <property type="match status" value="1"/>
</dbReference>
<evidence type="ECO:0000313" key="2">
    <source>
        <dbReference type="Proteomes" id="UP000229805"/>
    </source>
</evidence>
<dbReference type="GO" id="GO:0016791">
    <property type="term" value="F:phosphatase activity"/>
    <property type="evidence" value="ECO:0007669"/>
    <property type="project" value="InterPro"/>
</dbReference>
<gene>
    <name evidence="1" type="ORF">COY11_00185</name>
</gene>
<dbReference type="AlphaFoldDB" id="A0A2M7ULP4"/>
<name>A0A2M7ULP4_9BACT</name>
<dbReference type="PANTHER" id="PTHR42891:SF1">
    <property type="entry name" value="D-GLYCERO-BETA-D-MANNO-HEPTOSE-1,7-BISPHOSPHATE 7-PHOSPHATASE"/>
    <property type="match status" value="1"/>
</dbReference>
<dbReference type="InterPro" id="IPR036412">
    <property type="entry name" value="HAD-like_sf"/>
</dbReference>
<accession>A0A2M7ULP4</accession>
<dbReference type="NCBIfam" id="TIGR01662">
    <property type="entry name" value="HAD-SF-IIIA"/>
    <property type="match status" value="1"/>
</dbReference>
<dbReference type="InterPro" id="IPR006549">
    <property type="entry name" value="HAD-SF_hydro_IIIA"/>
</dbReference>
<reference evidence="2" key="1">
    <citation type="submission" date="2017-09" db="EMBL/GenBank/DDBJ databases">
        <title>Depth-based differentiation of microbial function through sediment-hosted aquifers and enrichment of novel symbionts in the deep terrestrial subsurface.</title>
        <authorList>
            <person name="Probst A.J."/>
            <person name="Ladd B."/>
            <person name="Jarett J.K."/>
            <person name="Geller-Mcgrath D.E."/>
            <person name="Sieber C.M.K."/>
            <person name="Emerson J.B."/>
            <person name="Anantharaman K."/>
            <person name="Thomas B.C."/>
            <person name="Malmstrom R."/>
            <person name="Stieglmeier M."/>
            <person name="Klingl A."/>
            <person name="Woyke T."/>
            <person name="Ryan C.M."/>
            <person name="Banfield J.F."/>
        </authorList>
    </citation>
    <scope>NUCLEOTIDE SEQUENCE [LARGE SCALE GENOMIC DNA]</scope>
</reference>
<organism evidence="1 2">
    <name type="scientific">Candidatus Portnoybacteria bacterium CG_4_10_14_0_2_um_filter_44_20</name>
    <dbReference type="NCBI Taxonomy" id="1974799"/>
    <lineage>
        <taxon>Bacteria</taxon>
        <taxon>Candidatus Portnoyibacteriota</taxon>
    </lineage>
</organism>
<sequence>YVIQCGCRKPQPGMIKKAEKDSNIDLKNSYMIGDSLRDVLCGKNAGTKTILVGSEKKYRKKLHGKIDQKMRLPDHFAKSLYQAVKFIS</sequence>